<evidence type="ECO:0000256" key="3">
    <source>
        <dbReference type="ARBA" id="ARBA00022806"/>
    </source>
</evidence>
<dbReference type="PANTHER" id="PTHR47835:SF3">
    <property type="entry name" value="HELICASE FOR MEIOSIS 1"/>
    <property type="match status" value="1"/>
</dbReference>
<dbReference type="Gene3D" id="1.10.3380.10">
    <property type="entry name" value="Sec63 N-terminal domain-like domain"/>
    <property type="match status" value="1"/>
</dbReference>
<keyword evidence="2" id="KW-0378">Hydrolase</keyword>
<dbReference type="GO" id="GO:0043138">
    <property type="term" value="F:3'-5' DNA helicase activity"/>
    <property type="evidence" value="ECO:0007669"/>
    <property type="project" value="UniProtKB-EC"/>
</dbReference>
<evidence type="ECO:0000256" key="4">
    <source>
        <dbReference type="ARBA" id="ARBA00022840"/>
    </source>
</evidence>
<feature type="region of interest" description="Disordered" evidence="10">
    <location>
        <begin position="453"/>
        <end position="485"/>
    </location>
</feature>
<keyword evidence="1" id="KW-0547">Nucleotide-binding</keyword>
<dbReference type="EC" id="5.6.2.4" evidence="8"/>
<dbReference type="SMART" id="SM00973">
    <property type="entry name" value="Sec63"/>
    <property type="match status" value="1"/>
</dbReference>
<evidence type="ECO:0000313" key="12">
    <source>
        <dbReference type="EMBL" id="KAL0838981.1"/>
    </source>
</evidence>
<evidence type="ECO:0000256" key="8">
    <source>
        <dbReference type="ARBA" id="ARBA00034808"/>
    </source>
</evidence>
<dbReference type="Proteomes" id="UP001549921">
    <property type="component" value="Unassembled WGS sequence"/>
</dbReference>
<feature type="region of interest" description="Disordered" evidence="10">
    <location>
        <begin position="801"/>
        <end position="821"/>
    </location>
</feature>
<comment type="catalytic activity">
    <reaction evidence="7">
        <text>Couples ATP hydrolysis with the unwinding of duplex DNA by translocating in the 3'-5' direction.</text>
        <dbReference type="EC" id="5.6.2.4"/>
    </reaction>
</comment>
<organism evidence="12 13">
    <name type="scientific">Loxostege sticticalis</name>
    <name type="common">Beet webworm moth</name>
    <dbReference type="NCBI Taxonomy" id="481309"/>
    <lineage>
        <taxon>Eukaryota</taxon>
        <taxon>Metazoa</taxon>
        <taxon>Ecdysozoa</taxon>
        <taxon>Arthropoda</taxon>
        <taxon>Hexapoda</taxon>
        <taxon>Insecta</taxon>
        <taxon>Pterygota</taxon>
        <taxon>Neoptera</taxon>
        <taxon>Endopterygota</taxon>
        <taxon>Lepidoptera</taxon>
        <taxon>Glossata</taxon>
        <taxon>Ditrysia</taxon>
        <taxon>Pyraloidea</taxon>
        <taxon>Crambidae</taxon>
        <taxon>Pyraustinae</taxon>
        <taxon>Loxostege</taxon>
    </lineage>
</organism>
<dbReference type="PANTHER" id="PTHR47835">
    <property type="entry name" value="HFM1, ATP DEPENDENT DNA HELICASE HOMOLOG"/>
    <property type="match status" value="1"/>
</dbReference>
<keyword evidence="3" id="KW-0347">Helicase</keyword>
<dbReference type="InterPro" id="IPR057842">
    <property type="entry name" value="WH_MER3"/>
</dbReference>
<evidence type="ECO:0000256" key="1">
    <source>
        <dbReference type="ARBA" id="ARBA00022741"/>
    </source>
</evidence>
<dbReference type="GO" id="GO:0016787">
    <property type="term" value="F:hydrolase activity"/>
    <property type="evidence" value="ECO:0007669"/>
    <property type="project" value="UniProtKB-KW"/>
</dbReference>
<evidence type="ECO:0000259" key="11">
    <source>
        <dbReference type="SMART" id="SM00973"/>
    </source>
</evidence>
<dbReference type="EMBL" id="JBEDNZ010000009">
    <property type="protein sequence ID" value="KAL0838981.1"/>
    <property type="molecule type" value="Genomic_DNA"/>
</dbReference>
<evidence type="ECO:0000256" key="10">
    <source>
        <dbReference type="SAM" id="MobiDB-lite"/>
    </source>
</evidence>
<feature type="domain" description="SEC63" evidence="11">
    <location>
        <begin position="106"/>
        <end position="426"/>
    </location>
</feature>
<accession>A0ABD0T8B4</accession>
<evidence type="ECO:0000256" key="2">
    <source>
        <dbReference type="ARBA" id="ARBA00022801"/>
    </source>
</evidence>
<dbReference type="InterPro" id="IPR052247">
    <property type="entry name" value="Meiotic_Crossover_Helicase"/>
</dbReference>
<sequence>MQEARYQALAGGSEPLQSYLHKRLAENLNSETALGTVCDVAQCVQWLRSTFLYVRAARDPKRYLGLTSTAPDHLILKKIEELCVRAMNGLASAGLITMDEASCIESTEAGRLMSVFYLDLETMKLIMKIQGNESLERLLWIICECHELADMHLRTDERRTLNLLNRNNAAATIRFPMKGKISTRQMKLSCMIQAILGCIPIPDPSLNQEAMKIMRIADRVCKCLVAYVTRPEPVTQQLQYFSAVLNTIILAKCIAAHLWENSSYVSKQLKGIGPTFSTLLATAGKVNFMLLEESHPRDLERIMNKGPPAGNVLRKQISLLPKYQLELTPVDERTVSVKLLLLNQAYLLENMENLTAGPTHKCYVIAGDSENHLLLLTTFIDKDLIRVHDGTITYEITRKHSFEHKISVHCVSSSFVGIDTQCEYTFTDLMPVSSLNVDTSSHLFESNATKIYKKQNNLPDTPKERKRKSNSEEISQSKEKKKRDNALAEKFRLLKESFGRTSTALKKDLQKTEEMTRNVLNNLGYSVPPSTESTVKENNDMNTIVIDENDINFPHNDDDIMDDAKINSILSEIETEITKADTEPTKHVTDFRQKYIHEKNPTSFIKTSNTVKQNQMKGKRINKPGNTKSNYKFLDLLQKNMDLSDEDIPEPVKDTGFTDAIKLQINTFIQNSYKAPDSVDLTISNLYQLPESTEIKYPKVNSINEEVNDEHIISPDKKLQADDIHENKNEEKSKETERELGSYDLNDVNLKYTSKTSRNGDSKTIMEEELPEVNVTGSITELVSTSLDTRRETGKMIQTHDVPENKNAKKSNETGELRSYDLSDEKIEDTYKFNRNGDSKSYIEKKLPEINLTGPFTELVPTRRETDEKHENNEKCYSLTAAAEAKNNSNNTYIYFNEQIDEIEPPLTMINNSETITNNNPRDTSAKVLNDTKEVSVLSADNDIIKTINDNNNNSPYRQSQLVPLFKKPASITTANQLPVYNSTIDLSLWRKQQKESELGAEPIKKSITNVIEENRQVGTLRGSPANSINHMLFSNQSIQHTTLDSNNYRTNSEATKNRSTEYENKYSFSAEQIDVQTKYTTDHKIHIIKRLKVDLDVREIVSNYDKENSNDPDSIWNKQEITTDICSARAMKSTTLNSLEAKKYNFTHNSLSENQNDIISKEMPKNPFIDEVNNQTYGASVIESIQEEDKEQSKVIATKVNTKSKEALMLEGVRNDADTTHQETMNNDDLPSTERSIGNILQKYAQIIRKNKNSEVKSSSIFSTSSVNNSKQATFKPNRPFKISEIQNLNVLLPTFIENVKPTPTFVSKAGNIQSSIANRTEIPQKLTEIHNPPEKTHEHLELTPCPSPEHLLKKSLEISEDDFKLDQSILKSSLCPSPEQLLKKSFEISEDDFKIDQSMLNPKTLLLNMGKDDTALDIIPPPPEFCNDDINYSPEFDVNEDLKSSSYFEKLNQTFEERHNTSVFENVFPDTSNLTPSKEIETWNLDRDNEFDNSLNYTTPAQSYTVLRRKMFQNYKSQDTDGSKRQGRLSQFKFKGKNKLKM</sequence>
<dbReference type="FunFam" id="1.10.10.10:FF:000012">
    <property type="entry name" value="U5 small nuclear ribonucleoprotein helicase"/>
    <property type="match status" value="1"/>
</dbReference>
<comment type="caution">
    <text evidence="12">The sequence shown here is derived from an EMBL/GenBank/DDBJ whole genome shotgun (WGS) entry which is preliminary data.</text>
</comment>
<dbReference type="Gene3D" id="1.10.10.10">
    <property type="entry name" value="Winged helix-like DNA-binding domain superfamily/Winged helix DNA-binding domain"/>
    <property type="match status" value="1"/>
</dbReference>
<keyword evidence="5" id="KW-0413">Isomerase</keyword>
<dbReference type="InterPro" id="IPR004179">
    <property type="entry name" value="Sec63-dom"/>
</dbReference>
<keyword evidence="4" id="KW-0067">ATP-binding</keyword>
<dbReference type="InterPro" id="IPR036388">
    <property type="entry name" value="WH-like_DNA-bd_sf"/>
</dbReference>
<dbReference type="Pfam" id="PF02889">
    <property type="entry name" value="Sec63"/>
    <property type="match status" value="1"/>
</dbReference>
<dbReference type="GO" id="GO:0051321">
    <property type="term" value="P:meiotic cell cycle"/>
    <property type="evidence" value="ECO:0007669"/>
    <property type="project" value="UniProtKB-KW"/>
</dbReference>
<evidence type="ECO:0000256" key="5">
    <source>
        <dbReference type="ARBA" id="ARBA00023235"/>
    </source>
</evidence>
<gene>
    <name evidence="12" type="ORF">ABMA28_016978</name>
</gene>
<evidence type="ECO:0000256" key="7">
    <source>
        <dbReference type="ARBA" id="ARBA00034617"/>
    </source>
</evidence>
<evidence type="ECO:0000313" key="13">
    <source>
        <dbReference type="Proteomes" id="UP001549921"/>
    </source>
</evidence>
<dbReference type="SUPFAM" id="SSF158702">
    <property type="entry name" value="Sec63 N-terminal domain-like"/>
    <property type="match status" value="1"/>
</dbReference>
<proteinExistence type="predicted"/>
<feature type="region of interest" description="Disordered" evidence="10">
    <location>
        <begin position="711"/>
        <end position="741"/>
    </location>
</feature>
<dbReference type="Pfam" id="PF23445">
    <property type="entry name" value="WHD_SNRNP200"/>
    <property type="match status" value="1"/>
</dbReference>
<reference evidence="12 13" key="1">
    <citation type="submission" date="2024-06" db="EMBL/GenBank/DDBJ databases">
        <title>A chromosome-level genome assembly of beet webworm, Loxostege sticticalis.</title>
        <authorList>
            <person name="Zhang Y."/>
        </authorList>
    </citation>
    <scope>NUCLEOTIDE SEQUENCE [LARGE SCALE GENOMIC DNA]</scope>
    <source>
        <strain evidence="12">AQ028</strain>
        <tissue evidence="12">Male pupae</tissue>
    </source>
</reference>
<protein>
    <recommendedName>
        <fullName evidence="8">DNA 3'-5' helicase</fullName>
        <ecNumber evidence="8">5.6.2.4</ecNumber>
    </recommendedName>
</protein>
<evidence type="ECO:0000256" key="6">
    <source>
        <dbReference type="ARBA" id="ARBA00023254"/>
    </source>
</evidence>
<dbReference type="GO" id="GO:0005524">
    <property type="term" value="F:ATP binding"/>
    <property type="evidence" value="ECO:0007669"/>
    <property type="project" value="UniProtKB-KW"/>
</dbReference>
<comment type="catalytic activity">
    <reaction evidence="9">
        <text>ATP + H2O = ADP + phosphate + H(+)</text>
        <dbReference type="Rhea" id="RHEA:13065"/>
        <dbReference type="ChEBI" id="CHEBI:15377"/>
        <dbReference type="ChEBI" id="CHEBI:15378"/>
        <dbReference type="ChEBI" id="CHEBI:30616"/>
        <dbReference type="ChEBI" id="CHEBI:43474"/>
        <dbReference type="ChEBI" id="CHEBI:456216"/>
        <dbReference type="EC" id="5.6.2.4"/>
    </reaction>
</comment>
<feature type="compositionally biased region" description="Basic and acidic residues" evidence="10">
    <location>
        <begin position="469"/>
        <end position="485"/>
    </location>
</feature>
<evidence type="ECO:0000256" key="9">
    <source>
        <dbReference type="ARBA" id="ARBA00048988"/>
    </source>
</evidence>
<keyword evidence="6" id="KW-0469">Meiosis</keyword>
<name>A0ABD0T8B4_LOXSC</name>